<accession>A0A067SBF6</accession>
<proteinExistence type="predicted"/>
<dbReference type="HOGENOM" id="CLU_2441009_0_0_1"/>
<organism evidence="1 2">
    <name type="scientific">Galerina marginata (strain CBS 339.88)</name>
    <dbReference type="NCBI Taxonomy" id="685588"/>
    <lineage>
        <taxon>Eukaryota</taxon>
        <taxon>Fungi</taxon>
        <taxon>Dikarya</taxon>
        <taxon>Basidiomycota</taxon>
        <taxon>Agaricomycotina</taxon>
        <taxon>Agaricomycetes</taxon>
        <taxon>Agaricomycetidae</taxon>
        <taxon>Agaricales</taxon>
        <taxon>Agaricineae</taxon>
        <taxon>Strophariaceae</taxon>
        <taxon>Galerina</taxon>
    </lineage>
</organism>
<gene>
    <name evidence="1" type="ORF">GALMADRAFT_1049178</name>
</gene>
<keyword evidence="2" id="KW-1185">Reference proteome</keyword>
<protein>
    <submittedName>
        <fullName evidence="1">Uncharacterized protein</fullName>
    </submittedName>
</protein>
<dbReference type="Proteomes" id="UP000027222">
    <property type="component" value="Unassembled WGS sequence"/>
</dbReference>
<sequence>MFQICALAVAQLPPLLLRPPSFHLLQSCLRLARSAISPVRWVLVFSSVRSQKQNNPRKLYEHRWSWGIGIDIGCWRNSHYDRGSGLQRTV</sequence>
<dbReference type="EMBL" id="KL142409">
    <property type="protein sequence ID" value="KDR68255.1"/>
    <property type="molecule type" value="Genomic_DNA"/>
</dbReference>
<evidence type="ECO:0000313" key="2">
    <source>
        <dbReference type="Proteomes" id="UP000027222"/>
    </source>
</evidence>
<dbReference type="AlphaFoldDB" id="A0A067SBF6"/>
<evidence type="ECO:0000313" key="1">
    <source>
        <dbReference type="EMBL" id="KDR68255.1"/>
    </source>
</evidence>
<name>A0A067SBF6_GALM3</name>
<reference evidence="2" key="1">
    <citation type="journal article" date="2014" name="Proc. Natl. Acad. Sci. U.S.A.">
        <title>Extensive sampling of basidiomycete genomes demonstrates inadequacy of the white-rot/brown-rot paradigm for wood decay fungi.</title>
        <authorList>
            <person name="Riley R."/>
            <person name="Salamov A.A."/>
            <person name="Brown D.W."/>
            <person name="Nagy L.G."/>
            <person name="Floudas D."/>
            <person name="Held B.W."/>
            <person name="Levasseur A."/>
            <person name="Lombard V."/>
            <person name="Morin E."/>
            <person name="Otillar R."/>
            <person name="Lindquist E.A."/>
            <person name="Sun H."/>
            <person name="LaButti K.M."/>
            <person name="Schmutz J."/>
            <person name="Jabbour D."/>
            <person name="Luo H."/>
            <person name="Baker S.E."/>
            <person name="Pisabarro A.G."/>
            <person name="Walton J.D."/>
            <person name="Blanchette R.A."/>
            <person name="Henrissat B."/>
            <person name="Martin F."/>
            <person name="Cullen D."/>
            <person name="Hibbett D.S."/>
            <person name="Grigoriev I.V."/>
        </authorList>
    </citation>
    <scope>NUCLEOTIDE SEQUENCE [LARGE SCALE GENOMIC DNA]</scope>
    <source>
        <strain evidence="2">CBS 339.88</strain>
    </source>
</reference>